<gene>
    <name evidence="2" type="ORF">EDB81DRAFT_876234</name>
</gene>
<evidence type="ECO:0000313" key="2">
    <source>
        <dbReference type="EMBL" id="KAH7170191.1"/>
    </source>
</evidence>
<evidence type="ECO:0000313" key="3">
    <source>
        <dbReference type="Proteomes" id="UP000738349"/>
    </source>
</evidence>
<reference evidence="2" key="1">
    <citation type="journal article" date="2021" name="Nat. Commun.">
        <title>Genetic determinants of endophytism in the Arabidopsis root mycobiome.</title>
        <authorList>
            <person name="Mesny F."/>
            <person name="Miyauchi S."/>
            <person name="Thiergart T."/>
            <person name="Pickel B."/>
            <person name="Atanasova L."/>
            <person name="Karlsson M."/>
            <person name="Huettel B."/>
            <person name="Barry K.W."/>
            <person name="Haridas S."/>
            <person name="Chen C."/>
            <person name="Bauer D."/>
            <person name="Andreopoulos W."/>
            <person name="Pangilinan J."/>
            <person name="LaButti K."/>
            <person name="Riley R."/>
            <person name="Lipzen A."/>
            <person name="Clum A."/>
            <person name="Drula E."/>
            <person name="Henrissat B."/>
            <person name="Kohler A."/>
            <person name="Grigoriev I.V."/>
            <person name="Martin F.M."/>
            <person name="Hacquard S."/>
        </authorList>
    </citation>
    <scope>NUCLEOTIDE SEQUENCE</scope>
    <source>
        <strain evidence="2">MPI-CAGE-AT-0147</strain>
    </source>
</reference>
<organism evidence="2 3">
    <name type="scientific">Dactylonectria macrodidyma</name>
    <dbReference type="NCBI Taxonomy" id="307937"/>
    <lineage>
        <taxon>Eukaryota</taxon>
        <taxon>Fungi</taxon>
        <taxon>Dikarya</taxon>
        <taxon>Ascomycota</taxon>
        <taxon>Pezizomycotina</taxon>
        <taxon>Sordariomycetes</taxon>
        <taxon>Hypocreomycetidae</taxon>
        <taxon>Hypocreales</taxon>
        <taxon>Nectriaceae</taxon>
        <taxon>Dactylonectria</taxon>
    </lineage>
</organism>
<accession>A0A9P9FMR0</accession>
<dbReference type="Proteomes" id="UP000738349">
    <property type="component" value="Unassembled WGS sequence"/>
</dbReference>
<dbReference type="OrthoDB" id="3786931at2759"/>
<dbReference type="AlphaFoldDB" id="A0A9P9FMR0"/>
<sequence length="521" mass="59714">MPSRSMDKAITEYSSSSGYSTTIDGSTGRGGHRFDISRETLSQLTNVLWMPPPVNIANPETSWLRNQEFQIQELDETLQRPKKLLDRLTAHYEHHRHPLRSARLCDSHRDLDPRLIRHMMLLVSRELTQRADRFRKWRQRASFSDRLVAWLDRMDAATALWMGQQAFEAVFGYNRTTPITTVESECEACIMSVVGGRPQLLADIRASLRARRHRYPRKGRTEPRLRSIVESWIAHFDDDTAKSICLVSDEISEDISILNENIMQLKKDRERRHLEAGKPPRKQRDRQPWRTRKDKALPEPRQPASNRWSDYSSLIGYVSDEEKNLLDQSTGAQQKRPASFMAVDNSGIGGGGVECDDHFTGPETWDWLNEQMSERGLTLQNRLEAMRNVHPALSEYKPESIVLPSREMTAVPSVASSWITMTVHTEDESQLGTHEKHPEVSGIRPMTQILEAESEPELKWHNTALSRRHSKSTTWSEVDGTGAYIAARQDWKLPYPIPPSYPIPPPSSAYSSHPGFRRGLH</sequence>
<name>A0A9P9FMR0_9HYPO</name>
<proteinExistence type="predicted"/>
<feature type="compositionally biased region" description="Basic residues" evidence="1">
    <location>
        <begin position="279"/>
        <end position="293"/>
    </location>
</feature>
<protein>
    <submittedName>
        <fullName evidence="2">Uncharacterized protein</fullName>
    </submittedName>
</protein>
<feature type="compositionally biased region" description="Low complexity" evidence="1">
    <location>
        <begin position="14"/>
        <end position="26"/>
    </location>
</feature>
<feature type="compositionally biased region" description="Basic and acidic residues" evidence="1">
    <location>
        <begin position="269"/>
        <end position="278"/>
    </location>
</feature>
<feature type="region of interest" description="Disordered" evidence="1">
    <location>
        <begin position="269"/>
        <end position="308"/>
    </location>
</feature>
<comment type="caution">
    <text evidence="2">The sequence shown here is derived from an EMBL/GenBank/DDBJ whole genome shotgun (WGS) entry which is preliminary data.</text>
</comment>
<dbReference type="EMBL" id="JAGMUV010000002">
    <property type="protein sequence ID" value="KAH7170191.1"/>
    <property type="molecule type" value="Genomic_DNA"/>
</dbReference>
<evidence type="ECO:0000256" key="1">
    <source>
        <dbReference type="SAM" id="MobiDB-lite"/>
    </source>
</evidence>
<keyword evidence="3" id="KW-1185">Reference proteome</keyword>
<feature type="compositionally biased region" description="Basic and acidic residues" evidence="1">
    <location>
        <begin position="1"/>
        <end position="10"/>
    </location>
</feature>
<feature type="region of interest" description="Disordered" evidence="1">
    <location>
        <begin position="1"/>
        <end position="31"/>
    </location>
</feature>